<dbReference type="HAMAP" id="MF_02205">
    <property type="entry name" value="DinG_proteobact"/>
    <property type="match status" value="1"/>
</dbReference>
<comment type="catalytic activity">
    <reaction evidence="6">
        <text>ATP + H2O = ADP + phosphate + H(+)</text>
        <dbReference type="Rhea" id="RHEA:13065"/>
        <dbReference type="ChEBI" id="CHEBI:15377"/>
        <dbReference type="ChEBI" id="CHEBI:15378"/>
        <dbReference type="ChEBI" id="CHEBI:30616"/>
        <dbReference type="ChEBI" id="CHEBI:43474"/>
        <dbReference type="ChEBI" id="CHEBI:456216"/>
        <dbReference type="EC" id="5.6.2.3"/>
    </reaction>
</comment>
<dbReference type="SMART" id="SM00487">
    <property type="entry name" value="DEXDc"/>
    <property type="match status" value="1"/>
</dbReference>
<evidence type="ECO:0000313" key="10">
    <source>
        <dbReference type="Proteomes" id="UP000199290"/>
    </source>
</evidence>
<dbReference type="Proteomes" id="UP000199290">
    <property type="component" value="Unassembled WGS sequence"/>
</dbReference>
<dbReference type="GO" id="GO:0003677">
    <property type="term" value="F:DNA binding"/>
    <property type="evidence" value="ECO:0007669"/>
    <property type="project" value="UniProtKB-UniRule"/>
</dbReference>
<keyword evidence="6" id="KW-0411">Iron-sulfur</keyword>
<dbReference type="STRING" id="375760.SAMN04488073_0480"/>
<dbReference type="GO" id="GO:0043139">
    <property type="term" value="F:5'-3' DNA helicase activity"/>
    <property type="evidence" value="ECO:0007669"/>
    <property type="project" value="UniProtKB-UniRule"/>
</dbReference>
<organism evidence="9 10">
    <name type="scientific">Marinobacter gudaonensis</name>
    <dbReference type="NCBI Taxonomy" id="375760"/>
    <lineage>
        <taxon>Bacteria</taxon>
        <taxon>Pseudomonadati</taxon>
        <taxon>Pseudomonadota</taxon>
        <taxon>Gammaproteobacteria</taxon>
        <taxon>Pseudomonadales</taxon>
        <taxon>Marinobacteraceae</taxon>
        <taxon>Marinobacter</taxon>
    </lineage>
</organism>
<dbReference type="GO" id="GO:0009432">
    <property type="term" value="P:SOS response"/>
    <property type="evidence" value="ECO:0007669"/>
    <property type="project" value="TreeGrafter"/>
</dbReference>
<keyword evidence="6" id="KW-0479">Metal-binding</keyword>
<dbReference type="OrthoDB" id="9805194at2"/>
<dbReference type="GO" id="GO:0006281">
    <property type="term" value="P:DNA repair"/>
    <property type="evidence" value="ECO:0007669"/>
    <property type="project" value="TreeGrafter"/>
</dbReference>
<keyword evidence="4 6" id="KW-0067">ATP-binding</keyword>
<dbReference type="RefSeq" id="WP_091985576.1">
    <property type="nucleotide sequence ID" value="NZ_FOYV01000001.1"/>
</dbReference>
<dbReference type="PANTHER" id="PTHR11472:SF59">
    <property type="entry name" value="ATP-DEPENDENT DNA HELICASE DING"/>
    <property type="match status" value="1"/>
</dbReference>
<name>A0A1I6GCT0_9GAMM</name>
<dbReference type="InterPro" id="IPR006555">
    <property type="entry name" value="ATP-dep_Helicase_C"/>
</dbReference>
<dbReference type="InterPro" id="IPR045028">
    <property type="entry name" value="DinG/Rad3-like"/>
</dbReference>
<dbReference type="GO" id="GO:0016887">
    <property type="term" value="F:ATP hydrolysis activity"/>
    <property type="evidence" value="ECO:0007669"/>
    <property type="project" value="RHEA"/>
</dbReference>
<feature type="binding site" evidence="6">
    <location>
        <position position="205"/>
    </location>
    <ligand>
        <name>[4Fe-4S] cluster</name>
        <dbReference type="ChEBI" id="CHEBI:49883"/>
    </ligand>
</feature>
<evidence type="ECO:0000256" key="4">
    <source>
        <dbReference type="ARBA" id="ARBA00022840"/>
    </source>
</evidence>
<dbReference type="EMBL" id="FOYV01000001">
    <property type="protein sequence ID" value="SFR40013.1"/>
    <property type="molecule type" value="Genomic_DNA"/>
</dbReference>
<keyword evidence="6 9" id="KW-0347">Helicase</keyword>
<evidence type="ECO:0000256" key="2">
    <source>
        <dbReference type="ARBA" id="ARBA00022741"/>
    </source>
</evidence>
<dbReference type="InterPro" id="IPR014013">
    <property type="entry name" value="Helic_SF1/SF2_ATP-bd_DinG/Rad3"/>
</dbReference>
<sequence>MALTDEIKQQIQQGYRDVLAGKSIRARYGQRLMIAEIARYMGDITDDDGQRTSAPAACVVEAGTGTGKTLAYLIAAIPVARALGKTLVISTATVALQDQIVLKDLPDLKKHSKLAFNWTLAKGRGRYLCLSRLEARLHDEGNGDSDTMPLFLLDGPKSEEAGTRAFFEEMLASYGSRQWDGDRDHWPEQIPDDVWRQVTTDHRQCTNRHCAYFDSCAFFDARKDLDEADIVVANHDLVLADLALGGGAILPEPENALYIFDEAHHLPDKALNHFAASVPLNATRQWLKQLSQALVKMQPYLPGGSQAAKSLDRIGGASREVDLVLSRVYEESESNTGWEFNEERRTAQWRYPEGELPEAMAELAAETRIATANLVRHLGVLADELQGAFDERKEHELDRETAEAWYPVIGSFHSRAEDQLRLWTAWCEQNAAKPEGEADPDNEGDGAQKPPAANRKSPPPARWAVRQRWDHAEDITLYSSPVLADNLLYTRLWSRAYGAVLTSATLTALGRFDRLNARAGLPKDSRFLVVPSSFRYGDMATVEVPAMSAMPTDDGFADELIRRLPGLWAGEKATLVLFTSRRQMQQVRDALAPEYPELIITQDDMAKGEVLRQHCSRVDEGRASVLFGVASFAEGIDLPGKYLHHVVITRLPFSVPDDPIEASLAEWVTQRGGNPFMEITVPDASIKLVQAVGRLLRTEQDTGRVTILDRRIIARRYGQLLLDALPPFRRIIEP</sequence>
<keyword evidence="2 6" id="KW-0547">Nucleotide-binding</keyword>
<keyword evidence="1 6" id="KW-0004">4Fe-4S</keyword>
<gene>
    <name evidence="6" type="primary">dinG</name>
    <name evidence="9" type="ORF">SAMN04488073_0480</name>
</gene>
<dbReference type="Pfam" id="PF13307">
    <property type="entry name" value="Helicase_C_2"/>
    <property type="match status" value="1"/>
</dbReference>
<keyword evidence="3 6" id="KW-0378">Hydrolase</keyword>
<evidence type="ECO:0000259" key="8">
    <source>
        <dbReference type="PROSITE" id="PS51193"/>
    </source>
</evidence>
<comment type="function">
    <text evidence="6">DNA-dependent ATPase and 5'-3' DNA helicase. Unwinds D-loops, R-loops, forked DNA and G-quadruplex DNA.</text>
</comment>
<accession>A0A1I6GCT0</accession>
<dbReference type="AlphaFoldDB" id="A0A1I6GCT0"/>
<comment type="cofactor">
    <cofactor evidence="6">
        <name>[4Fe-4S] cluster</name>
        <dbReference type="ChEBI" id="CHEBI:49883"/>
    </cofactor>
    <text evidence="6">Binds 1 [4Fe-4S] cluster.</text>
</comment>
<dbReference type="InterPro" id="IPR014001">
    <property type="entry name" value="Helicase_ATP-bd"/>
</dbReference>
<dbReference type="PANTHER" id="PTHR11472">
    <property type="entry name" value="DNA REPAIR DEAD HELICASE RAD3/XP-D SUBFAMILY MEMBER"/>
    <property type="match status" value="1"/>
</dbReference>
<protein>
    <recommendedName>
        <fullName evidence="6">ATP-dependent DNA helicase DinG</fullName>
        <ecNumber evidence="6">5.6.2.3</ecNumber>
    </recommendedName>
    <alternativeName>
        <fullName evidence="6">DNA 5'-3' helicase DinG</fullName>
    </alternativeName>
</protein>
<keyword evidence="5 6" id="KW-0238">DNA-binding</keyword>
<feature type="binding site" evidence="6">
    <location>
        <position position="129"/>
    </location>
    <ligand>
        <name>[4Fe-4S] cluster</name>
        <dbReference type="ChEBI" id="CHEBI:49883"/>
    </ligand>
</feature>
<reference evidence="10" key="1">
    <citation type="submission" date="2016-10" db="EMBL/GenBank/DDBJ databases">
        <authorList>
            <person name="Varghese N."/>
            <person name="Submissions S."/>
        </authorList>
    </citation>
    <scope>NUCLEOTIDE SEQUENCE [LARGE SCALE GENOMIC DNA]</scope>
    <source>
        <strain evidence="10">CGMCC 1.6294</strain>
    </source>
</reference>
<comment type="similarity">
    <text evidence="6">Belongs to the helicase family. DinG subfamily. Type 1 sub-subfamily.</text>
</comment>
<evidence type="ECO:0000256" key="5">
    <source>
        <dbReference type="ARBA" id="ARBA00023125"/>
    </source>
</evidence>
<proteinExistence type="inferred from homology"/>
<dbReference type="NCBIfam" id="NF008729">
    <property type="entry name" value="PRK11747.1"/>
    <property type="match status" value="1"/>
</dbReference>
<dbReference type="InterPro" id="IPR027417">
    <property type="entry name" value="P-loop_NTPase"/>
</dbReference>
<evidence type="ECO:0000256" key="3">
    <source>
        <dbReference type="ARBA" id="ARBA00022801"/>
    </source>
</evidence>
<feature type="domain" description="Helicase ATP-binding" evidence="8">
    <location>
        <begin position="16"/>
        <end position="318"/>
    </location>
</feature>
<feature type="region of interest" description="Disordered" evidence="7">
    <location>
        <begin position="432"/>
        <end position="464"/>
    </location>
</feature>
<evidence type="ECO:0000256" key="6">
    <source>
        <dbReference type="HAMAP-Rule" id="MF_02205"/>
    </source>
</evidence>
<dbReference type="PROSITE" id="PS51193">
    <property type="entry name" value="HELICASE_ATP_BIND_2"/>
    <property type="match status" value="1"/>
</dbReference>
<dbReference type="EC" id="5.6.2.3" evidence="6"/>
<dbReference type="SUPFAM" id="SSF52540">
    <property type="entry name" value="P-loop containing nucleoside triphosphate hydrolases"/>
    <property type="match status" value="1"/>
</dbReference>
<feature type="binding site" evidence="6">
    <location>
        <position position="216"/>
    </location>
    <ligand>
        <name>[4Fe-4S] cluster</name>
        <dbReference type="ChEBI" id="CHEBI:49883"/>
    </ligand>
</feature>
<dbReference type="GO" id="GO:0051539">
    <property type="term" value="F:4 iron, 4 sulfur cluster binding"/>
    <property type="evidence" value="ECO:0007669"/>
    <property type="project" value="UniProtKB-UniRule"/>
</dbReference>
<dbReference type="GO" id="GO:0005524">
    <property type="term" value="F:ATP binding"/>
    <property type="evidence" value="ECO:0007669"/>
    <property type="project" value="UniProtKB-UniRule"/>
</dbReference>
<dbReference type="GO" id="GO:0046872">
    <property type="term" value="F:metal ion binding"/>
    <property type="evidence" value="ECO:0007669"/>
    <property type="project" value="UniProtKB-KW"/>
</dbReference>
<feature type="binding site" evidence="6">
    <location>
        <position position="210"/>
    </location>
    <ligand>
        <name>[4Fe-4S] cluster</name>
        <dbReference type="ChEBI" id="CHEBI:49883"/>
    </ligand>
</feature>
<evidence type="ECO:0000313" key="9">
    <source>
        <dbReference type="EMBL" id="SFR40013.1"/>
    </source>
</evidence>
<evidence type="ECO:0000256" key="1">
    <source>
        <dbReference type="ARBA" id="ARBA00022485"/>
    </source>
</evidence>
<evidence type="ECO:0000256" key="7">
    <source>
        <dbReference type="SAM" id="MobiDB-lite"/>
    </source>
</evidence>
<dbReference type="GO" id="GO:0033677">
    <property type="term" value="F:DNA/RNA helicase activity"/>
    <property type="evidence" value="ECO:0007669"/>
    <property type="project" value="TreeGrafter"/>
</dbReference>
<keyword evidence="6" id="KW-0413">Isomerase</keyword>
<keyword evidence="6" id="KW-0408">Iron</keyword>
<keyword evidence="10" id="KW-1185">Reference proteome</keyword>
<dbReference type="FunFam" id="3.40.50.300:FF:000437">
    <property type="entry name" value="ATP-dependent DNA helicase DinG"/>
    <property type="match status" value="1"/>
</dbReference>
<dbReference type="Gene3D" id="3.40.50.300">
    <property type="entry name" value="P-loop containing nucleotide triphosphate hydrolases"/>
    <property type="match status" value="2"/>
</dbReference>
<dbReference type="SMART" id="SM00491">
    <property type="entry name" value="HELICc2"/>
    <property type="match status" value="1"/>
</dbReference>
<dbReference type="InterPro" id="IPR039000">
    <property type="entry name" value="DinG_proteobact"/>
</dbReference>